<comment type="similarity">
    <text evidence="3">Belongs to the metallo-dependent hydrolases superfamily. DHOase family. Class I DHOase subfamily.</text>
</comment>
<evidence type="ECO:0000259" key="6">
    <source>
        <dbReference type="Pfam" id="PF01979"/>
    </source>
</evidence>
<dbReference type="SUPFAM" id="SSF51338">
    <property type="entry name" value="Composite domain of metallo-dependent hydrolases"/>
    <property type="match status" value="1"/>
</dbReference>
<dbReference type="EC" id="3.5.2.3" evidence="7"/>
<protein>
    <submittedName>
        <fullName evidence="7">Dihydroorotase</fullName>
        <ecNumber evidence="7">3.5.2.3</ecNumber>
    </submittedName>
</protein>
<accession>L7W2L6</accession>
<dbReference type="PROSITE" id="PS00483">
    <property type="entry name" value="DIHYDROOROTASE_2"/>
    <property type="match status" value="1"/>
</dbReference>
<dbReference type="PANTHER" id="PTHR43668">
    <property type="entry name" value="ALLANTOINASE"/>
    <property type="match status" value="1"/>
</dbReference>
<name>L7W2L6_9BACT</name>
<dbReference type="AlphaFoldDB" id="L7W2L6"/>
<dbReference type="Gene3D" id="3.20.20.140">
    <property type="entry name" value="Metal-dependent hydrolases"/>
    <property type="match status" value="1"/>
</dbReference>
<dbReference type="InterPro" id="IPR002195">
    <property type="entry name" value="Dihydroorotase_CS"/>
</dbReference>
<dbReference type="GO" id="GO:0006145">
    <property type="term" value="P:purine nucleobase catabolic process"/>
    <property type="evidence" value="ECO:0007669"/>
    <property type="project" value="TreeGrafter"/>
</dbReference>
<organism evidence="7">
    <name type="scientific">uncultured bacterium A1Q1_fos_97</name>
    <dbReference type="NCBI Taxonomy" id="1256593"/>
    <lineage>
        <taxon>Bacteria</taxon>
        <taxon>environmental samples</taxon>
    </lineage>
</organism>
<feature type="domain" description="Amidohydrolase-related" evidence="6">
    <location>
        <begin position="50"/>
        <end position="424"/>
    </location>
</feature>
<dbReference type="GO" id="GO:0005737">
    <property type="term" value="C:cytoplasm"/>
    <property type="evidence" value="ECO:0007669"/>
    <property type="project" value="TreeGrafter"/>
</dbReference>
<dbReference type="GO" id="GO:0004038">
    <property type="term" value="F:allantoinase activity"/>
    <property type="evidence" value="ECO:0007669"/>
    <property type="project" value="TreeGrafter"/>
</dbReference>
<evidence type="ECO:0000256" key="3">
    <source>
        <dbReference type="ARBA" id="ARBA00010286"/>
    </source>
</evidence>
<keyword evidence="5 7" id="KW-0378">Hydrolase</keyword>
<dbReference type="SUPFAM" id="SSF51556">
    <property type="entry name" value="Metallo-dependent hydrolases"/>
    <property type="match status" value="1"/>
</dbReference>
<dbReference type="EMBL" id="JX649914">
    <property type="protein sequence ID" value="AGC72870.1"/>
    <property type="molecule type" value="Genomic_DNA"/>
</dbReference>
<dbReference type="InterPro" id="IPR006680">
    <property type="entry name" value="Amidohydro-rel"/>
</dbReference>
<sequence>MARILFKNAQIVNRGQISNGDLLVENGKISKVGGVIEAAGAREIVAEGKFLMPGIIDDQVHFREPGLTHKADLYTEPRAAVAGGVTSFMEMPNVKPPTLTQELLEEKYQIAAQKSLANYSFFMGASNDNLEEVLKTNPQNVCGIKVFMGSSTGNMLVDDAQTLDALFSQVPMLIATHCEDERTVRANEATMRERYGEEVPIAMHPIIRDVEACLKSSSMAVELAKKHNTRLHILHISTAEELALFRNDIPLTEKRITSELCVHHLYFSADDYATFGTQIKCNPAVKEKRHREALLAALLDDRLDIIATDHAPHTWAEKQNSYFQAPSGVPLVQHTLNVMLEFYHQGLISLEKIVEKMCHAPAQCFNVQQRGYLDEGAWADVVLLDLDKEWMVQKGNVHYKCAWSPFEGHTFKGQVEATVVSGHLAYQNRQFFEDKKGERLTFKA</sequence>
<comment type="function">
    <text evidence="2">Catalyzes the reversible cyclization of carbamoyl aspartate to dihydroorotate.</text>
</comment>
<evidence type="ECO:0000256" key="4">
    <source>
        <dbReference type="ARBA" id="ARBA00022723"/>
    </source>
</evidence>
<dbReference type="PANTHER" id="PTHR43668:SF4">
    <property type="entry name" value="ALLANTOINASE"/>
    <property type="match status" value="1"/>
</dbReference>
<evidence type="ECO:0000256" key="2">
    <source>
        <dbReference type="ARBA" id="ARBA00002368"/>
    </source>
</evidence>
<dbReference type="GO" id="GO:0046872">
    <property type="term" value="F:metal ion binding"/>
    <property type="evidence" value="ECO:0007669"/>
    <property type="project" value="UniProtKB-KW"/>
</dbReference>
<evidence type="ECO:0000256" key="1">
    <source>
        <dbReference type="ARBA" id="ARBA00001947"/>
    </source>
</evidence>
<dbReference type="GO" id="GO:0004151">
    <property type="term" value="F:dihydroorotase activity"/>
    <property type="evidence" value="ECO:0007669"/>
    <property type="project" value="UniProtKB-EC"/>
</dbReference>
<evidence type="ECO:0000313" key="7">
    <source>
        <dbReference type="EMBL" id="AGC72870.1"/>
    </source>
</evidence>
<dbReference type="CDD" id="cd01318">
    <property type="entry name" value="DHOase_IIb"/>
    <property type="match status" value="1"/>
</dbReference>
<dbReference type="NCBIfam" id="TIGR00857">
    <property type="entry name" value="pyrC_multi"/>
    <property type="match status" value="1"/>
</dbReference>
<dbReference type="Gene3D" id="2.30.40.10">
    <property type="entry name" value="Urease, subunit C, domain 1"/>
    <property type="match status" value="1"/>
</dbReference>
<proteinExistence type="inferred from homology"/>
<dbReference type="Pfam" id="PF01979">
    <property type="entry name" value="Amidohydro_1"/>
    <property type="match status" value="1"/>
</dbReference>
<comment type="cofactor">
    <cofactor evidence="1">
        <name>Zn(2+)</name>
        <dbReference type="ChEBI" id="CHEBI:29105"/>
    </cofactor>
</comment>
<evidence type="ECO:0000256" key="5">
    <source>
        <dbReference type="ARBA" id="ARBA00022801"/>
    </source>
</evidence>
<dbReference type="InterPro" id="IPR050138">
    <property type="entry name" value="DHOase/Allantoinase_Hydrolase"/>
</dbReference>
<reference evidence="7" key="1">
    <citation type="submission" date="2012-09" db="EMBL/GenBank/DDBJ databases">
        <title>Metagenomic Characterization of a Microbial Community in Wastewater Detects High Levels of Antibiotic Resistance.</title>
        <authorList>
            <person name="Abrams M."/>
            <person name="Caldwell A."/>
            <person name="Vandaei E."/>
            <person name="Lee W."/>
            <person name="Perrott J."/>
            <person name="Khan S.Y."/>
            <person name="Ta J."/>
            <person name="Romero D."/>
            <person name="Nguyen V."/>
            <person name="Pourmand N."/>
            <person name="Ouverney C.C."/>
        </authorList>
    </citation>
    <scope>NUCLEOTIDE SEQUENCE</scope>
</reference>
<dbReference type="InterPro" id="IPR011059">
    <property type="entry name" value="Metal-dep_hydrolase_composite"/>
</dbReference>
<dbReference type="NCBIfam" id="NF006688">
    <property type="entry name" value="PRK09236.1"/>
    <property type="match status" value="1"/>
</dbReference>
<keyword evidence="4" id="KW-0479">Metal-binding</keyword>
<dbReference type="InterPro" id="IPR032466">
    <property type="entry name" value="Metal_Hydrolase"/>
</dbReference>